<dbReference type="Pfam" id="PF00581">
    <property type="entry name" value="Rhodanese"/>
    <property type="match status" value="1"/>
</dbReference>
<organism evidence="3 4">
    <name type="scientific">Bacillus methanolicus PB1</name>
    <dbReference type="NCBI Taxonomy" id="997296"/>
    <lineage>
        <taxon>Bacteria</taxon>
        <taxon>Bacillati</taxon>
        <taxon>Bacillota</taxon>
        <taxon>Bacilli</taxon>
        <taxon>Bacillales</taxon>
        <taxon>Bacillaceae</taxon>
        <taxon>Bacillus</taxon>
    </lineage>
</organism>
<protein>
    <submittedName>
        <fullName evidence="3">Rhodanese-like domain-containing protein</fullName>
    </submittedName>
</protein>
<dbReference type="AlphaFoldDB" id="I3DYJ9"/>
<dbReference type="EMBL" id="AFEU01000003">
    <property type="protein sequence ID" value="EIJ79320.1"/>
    <property type="molecule type" value="Genomic_DNA"/>
</dbReference>
<dbReference type="SMART" id="SM00450">
    <property type="entry name" value="RHOD"/>
    <property type="match status" value="1"/>
</dbReference>
<keyword evidence="1" id="KW-1133">Transmembrane helix</keyword>
<reference evidence="3 4" key="1">
    <citation type="journal article" date="2012" name="Appl. Environ. Microbiol.">
        <title>Genome Sequence of Thermotolerant Bacillus methanolicus: Features and Regulation Related to Methylotrophy and Production of L-Lysine and L-Glutamate from Methanol.</title>
        <authorList>
            <person name="Heggeset T.M."/>
            <person name="Krog A."/>
            <person name="Balzer S."/>
            <person name="Wentzel A."/>
            <person name="Ellingsen T.E."/>
            <person name="Brautaset T."/>
        </authorList>
    </citation>
    <scope>NUCLEOTIDE SEQUENCE [LARGE SCALE GENOMIC DNA]</scope>
    <source>
        <strain evidence="3 4">PB1</strain>
    </source>
</reference>
<dbReference type="PROSITE" id="PS50206">
    <property type="entry name" value="RHODANESE_3"/>
    <property type="match status" value="1"/>
</dbReference>
<dbReference type="PANTHER" id="PTHR43031">
    <property type="entry name" value="FAD-DEPENDENT OXIDOREDUCTASE"/>
    <property type="match status" value="1"/>
</dbReference>
<dbReference type="Gene3D" id="3.40.250.10">
    <property type="entry name" value="Rhodanese-like domain"/>
    <property type="match status" value="1"/>
</dbReference>
<comment type="caution">
    <text evidence="3">The sequence shown here is derived from an EMBL/GenBank/DDBJ whole genome shotgun (WGS) entry which is preliminary data.</text>
</comment>
<dbReference type="Proteomes" id="UP000010523">
    <property type="component" value="Unassembled WGS sequence"/>
</dbReference>
<dbReference type="STRING" id="997296.PB1_17224"/>
<dbReference type="PANTHER" id="PTHR43031:SF17">
    <property type="entry name" value="SULFURTRANSFERASE YTWF-RELATED"/>
    <property type="match status" value="1"/>
</dbReference>
<evidence type="ECO:0000313" key="4">
    <source>
        <dbReference type="Proteomes" id="UP000010523"/>
    </source>
</evidence>
<dbReference type="CDD" id="cd00158">
    <property type="entry name" value="RHOD"/>
    <property type="match status" value="1"/>
</dbReference>
<evidence type="ECO:0000256" key="1">
    <source>
        <dbReference type="SAM" id="Phobius"/>
    </source>
</evidence>
<feature type="domain" description="Rhodanese" evidence="2">
    <location>
        <begin position="60"/>
        <end position="144"/>
    </location>
</feature>
<keyword evidence="1" id="KW-0812">Transmembrane</keyword>
<sequence length="144" mass="17036">MVNKILAVCFFIYFEIGIIVHEFMPYHRFSFSRKSPFERVIKIERIETITPEELKKKLEAGEKLEMVDVREDYEVAQGIIPGAKHIRMGDIPESLDYFDKEKEYIIICRAAHRSEIVCYYLKDQGFKVRNMVGGMIEWTGELEY</sequence>
<feature type="transmembrane region" description="Helical" evidence="1">
    <location>
        <begin position="5"/>
        <end position="24"/>
    </location>
</feature>
<dbReference type="InterPro" id="IPR050229">
    <property type="entry name" value="GlpE_sulfurtransferase"/>
</dbReference>
<keyword evidence="1" id="KW-0472">Membrane</keyword>
<keyword evidence="4" id="KW-1185">Reference proteome</keyword>
<evidence type="ECO:0000313" key="3">
    <source>
        <dbReference type="EMBL" id="EIJ79320.1"/>
    </source>
</evidence>
<gene>
    <name evidence="3" type="ORF">PB1_17224</name>
</gene>
<dbReference type="SUPFAM" id="SSF52821">
    <property type="entry name" value="Rhodanese/Cell cycle control phosphatase"/>
    <property type="match status" value="1"/>
</dbReference>
<dbReference type="eggNOG" id="COG0607">
    <property type="taxonomic scope" value="Bacteria"/>
</dbReference>
<dbReference type="InterPro" id="IPR036873">
    <property type="entry name" value="Rhodanese-like_dom_sf"/>
</dbReference>
<proteinExistence type="predicted"/>
<accession>I3DYJ9</accession>
<dbReference type="InterPro" id="IPR001763">
    <property type="entry name" value="Rhodanese-like_dom"/>
</dbReference>
<dbReference type="PATRIC" id="fig|997296.3.peg.3626"/>
<name>I3DYJ9_BACMT</name>
<evidence type="ECO:0000259" key="2">
    <source>
        <dbReference type="PROSITE" id="PS50206"/>
    </source>
</evidence>